<reference evidence="1" key="2">
    <citation type="submission" date="2010-07" db="EMBL/GenBank/DDBJ databases">
        <authorList>
            <consortium name="The Broad Institute Genome Sequencing Platform"/>
            <consortium name="Broad Institute Genome Sequencing Center for Infectious Disease"/>
            <person name="Ma L.-J."/>
            <person name="Dead R."/>
            <person name="Young S."/>
            <person name="Zeng Q."/>
            <person name="Koehrsen M."/>
            <person name="Alvarado L."/>
            <person name="Berlin A."/>
            <person name="Chapman S.B."/>
            <person name="Chen Z."/>
            <person name="Freedman E."/>
            <person name="Gellesch M."/>
            <person name="Goldberg J."/>
            <person name="Griggs A."/>
            <person name="Gujja S."/>
            <person name="Heilman E.R."/>
            <person name="Heiman D."/>
            <person name="Hepburn T."/>
            <person name="Howarth C."/>
            <person name="Jen D."/>
            <person name="Larson L."/>
            <person name="Mehta T."/>
            <person name="Neiman D."/>
            <person name="Pearson M."/>
            <person name="Roberts A."/>
            <person name="Saif S."/>
            <person name="Shea T."/>
            <person name="Shenoy N."/>
            <person name="Sisk P."/>
            <person name="Stolte C."/>
            <person name="Sykes S."/>
            <person name="Walk T."/>
            <person name="White J."/>
            <person name="Yandava C."/>
            <person name="Haas B."/>
            <person name="Nusbaum C."/>
            <person name="Birren B."/>
        </authorList>
    </citation>
    <scope>NUCLEOTIDE SEQUENCE</scope>
    <source>
        <strain evidence="1">R3-111a-1</strain>
    </source>
</reference>
<evidence type="ECO:0000313" key="1">
    <source>
        <dbReference type="EMBL" id="EJT79437.1"/>
    </source>
</evidence>
<keyword evidence="3" id="KW-1185">Reference proteome</keyword>
<dbReference type="Proteomes" id="UP000006039">
    <property type="component" value="Unassembled WGS sequence"/>
</dbReference>
<dbReference type="EnsemblFungi" id="EJT79437">
    <property type="protein sequence ID" value="EJT79437"/>
    <property type="gene ID" value="GGTG_04521"/>
</dbReference>
<evidence type="ECO:0000313" key="3">
    <source>
        <dbReference type="Proteomes" id="UP000006039"/>
    </source>
</evidence>
<dbReference type="RefSeq" id="XP_009220582.1">
    <property type="nucleotide sequence ID" value="XM_009222318.1"/>
</dbReference>
<organism evidence="1">
    <name type="scientific">Gaeumannomyces tritici (strain R3-111a-1)</name>
    <name type="common">Wheat and barley take-all root rot fungus</name>
    <name type="synonym">Gaeumannomyces graminis var. tritici</name>
    <dbReference type="NCBI Taxonomy" id="644352"/>
    <lineage>
        <taxon>Eukaryota</taxon>
        <taxon>Fungi</taxon>
        <taxon>Dikarya</taxon>
        <taxon>Ascomycota</taxon>
        <taxon>Pezizomycotina</taxon>
        <taxon>Sordariomycetes</taxon>
        <taxon>Sordariomycetidae</taxon>
        <taxon>Magnaporthales</taxon>
        <taxon>Magnaporthaceae</taxon>
        <taxon>Gaeumannomyces</taxon>
    </lineage>
</organism>
<reference evidence="3" key="1">
    <citation type="submission" date="2010-07" db="EMBL/GenBank/DDBJ databases">
        <title>The genome sequence of Gaeumannomyces graminis var. tritici strain R3-111a-1.</title>
        <authorList>
            <consortium name="The Broad Institute Genome Sequencing Platform"/>
            <person name="Ma L.-J."/>
            <person name="Dead R."/>
            <person name="Young S."/>
            <person name="Zeng Q."/>
            <person name="Koehrsen M."/>
            <person name="Alvarado L."/>
            <person name="Berlin A."/>
            <person name="Chapman S.B."/>
            <person name="Chen Z."/>
            <person name="Freedman E."/>
            <person name="Gellesch M."/>
            <person name="Goldberg J."/>
            <person name="Griggs A."/>
            <person name="Gujja S."/>
            <person name="Heilman E.R."/>
            <person name="Heiman D."/>
            <person name="Hepburn T."/>
            <person name="Howarth C."/>
            <person name="Jen D."/>
            <person name="Larson L."/>
            <person name="Mehta T."/>
            <person name="Neiman D."/>
            <person name="Pearson M."/>
            <person name="Roberts A."/>
            <person name="Saif S."/>
            <person name="Shea T."/>
            <person name="Shenoy N."/>
            <person name="Sisk P."/>
            <person name="Stolte C."/>
            <person name="Sykes S."/>
            <person name="Walk T."/>
            <person name="White J."/>
            <person name="Yandava C."/>
            <person name="Haas B."/>
            <person name="Nusbaum C."/>
            <person name="Birren B."/>
        </authorList>
    </citation>
    <scope>NUCLEOTIDE SEQUENCE [LARGE SCALE GENOMIC DNA]</scope>
    <source>
        <strain evidence="3">R3-111a-1</strain>
    </source>
</reference>
<proteinExistence type="predicted"/>
<dbReference type="GeneID" id="20344979"/>
<reference evidence="2" key="5">
    <citation type="submission" date="2018-04" db="UniProtKB">
        <authorList>
            <consortium name="EnsemblFungi"/>
        </authorList>
    </citation>
    <scope>IDENTIFICATION</scope>
    <source>
        <strain evidence="2">R3-111a-1</strain>
    </source>
</reference>
<gene>
    <name evidence="2" type="primary">20344979</name>
    <name evidence="1" type="ORF">GGTG_04521</name>
</gene>
<protein>
    <submittedName>
        <fullName evidence="1 2">Uncharacterized protein</fullName>
    </submittedName>
</protein>
<name>J3NTC2_GAET3</name>
<dbReference type="VEuPathDB" id="FungiDB:GGTG_04521"/>
<dbReference type="EMBL" id="GL385396">
    <property type="protein sequence ID" value="EJT79437.1"/>
    <property type="molecule type" value="Genomic_DNA"/>
</dbReference>
<sequence>MAIASAQSLSGTMKQQAIREHAGCRALRSEFSPRCKGLCLCVAHGGRIPLIGSGAIGASQDVSNPMVRARRVKERGA</sequence>
<dbReference type="AlphaFoldDB" id="J3NTC2"/>
<reference evidence="2" key="4">
    <citation type="journal article" date="2015" name="G3 (Bethesda)">
        <title>Genome sequences of three phytopathogenic species of the Magnaporthaceae family of fungi.</title>
        <authorList>
            <person name="Okagaki L.H."/>
            <person name="Nunes C.C."/>
            <person name="Sailsbery J."/>
            <person name="Clay B."/>
            <person name="Brown D."/>
            <person name="John T."/>
            <person name="Oh Y."/>
            <person name="Young N."/>
            <person name="Fitzgerald M."/>
            <person name="Haas B.J."/>
            <person name="Zeng Q."/>
            <person name="Young S."/>
            <person name="Adiconis X."/>
            <person name="Fan L."/>
            <person name="Levin J.Z."/>
            <person name="Mitchell T.K."/>
            <person name="Okubara P.A."/>
            <person name="Farman M.L."/>
            <person name="Kohn L.M."/>
            <person name="Birren B."/>
            <person name="Ma L.-J."/>
            <person name="Dean R.A."/>
        </authorList>
    </citation>
    <scope>NUCLEOTIDE SEQUENCE</scope>
    <source>
        <strain evidence="2">R3-111a-1</strain>
    </source>
</reference>
<accession>J3NTC2</accession>
<evidence type="ECO:0000313" key="2">
    <source>
        <dbReference type="EnsemblFungi" id="EJT79437"/>
    </source>
</evidence>
<dbReference type="HOGENOM" id="CLU_2638199_0_0_1"/>
<reference evidence="1" key="3">
    <citation type="submission" date="2010-09" db="EMBL/GenBank/DDBJ databases">
        <title>Annotation of Gaeumannomyces graminis var. tritici R3-111a-1.</title>
        <authorList>
            <consortium name="The Broad Institute Genome Sequencing Platform"/>
            <person name="Ma L.-J."/>
            <person name="Dead R."/>
            <person name="Young S.K."/>
            <person name="Zeng Q."/>
            <person name="Gargeya S."/>
            <person name="Fitzgerald M."/>
            <person name="Haas B."/>
            <person name="Abouelleil A."/>
            <person name="Alvarado L."/>
            <person name="Arachchi H.M."/>
            <person name="Berlin A."/>
            <person name="Brown A."/>
            <person name="Chapman S.B."/>
            <person name="Chen Z."/>
            <person name="Dunbar C."/>
            <person name="Freedman E."/>
            <person name="Gearin G."/>
            <person name="Gellesch M."/>
            <person name="Goldberg J."/>
            <person name="Griggs A."/>
            <person name="Gujja S."/>
            <person name="Heiman D."/>
            <person name="Howarth C."/>
            <person name="Larson L."/>
            <person name="Lui A."/>
            <person name="MacDonald P.J.P."/>
            <person name="Mehta T."/>
            <person name="Montmayeur A."/>
            <person name="Murphy C."/>
            <person name="Neiman D."/>
            <person name="Pearson M."/>
            <person name="Priest M."/>
            <person name="Roberts A."/>
            <person name="Saif S."/>
            <person name="Shea T."/>
            <person name="Shenoy N."/>
            <person name="Sisk P."/>
            <person name="Stolte C."/>
            <person name="Sykes S."/>
            <person name="Yandava C."/>
            <person name="Wortman J."/>
            <person name="Nusbaum C."/>
            <person name="Birren B."/>
        </authorList>
    </citation>
    <scope>NUCLEOTIDE SEQUENCE</scope>
    <source>
        <strain evidence="1">R3-111a-1</strain>
    </source>
</reference>